<dbReference type="SUPFAM" id="SSF54001">
    <property type="entry name" value="Cysteine proteinases"/>
    <property type="match status" value="1"/>
</dbReference>
<dbReference type="Pfam" id="PF00112">
    <property type="entry name" value="Peptidase_C1"/>
    <property type="match status" value="1"/>
</dbReference>
<dbReference type="InterPro" id="IPR038765">
    <property type="entry name" value="Papain-like_cys_pep_sf"/>
</dbReference>
<dbReference type="EMBL" id="JAPFFF010000016">
    <property type="protein sequence ID" value="KAK8865069.1"/>
    <property type="molecule type" value="Genomic_DNA"/>
</dbReference>
<evidence type="ECO:0000313" key="4">
    <source>
        <dbReference type="Proteomes" id="UP001470230"/>
    </source>
</evidence>
<dbReference type="Gene3D" id="3.90.70.10">
    <property type="entry name" value="Cysteine proteinases"/>
    <property type="match status" value="1"/>
</dbReference>
<reference evidence="3 4" key="1">
    <citation type="submission" date="2024-04" db="EMBL/GenBank/DDBJ databases">
        <title>Tritrichomonas musculus Genome.</title>
        <authorList>
            <person name="Alves-Ferreira E."/>
            <person name="Grigg M."/>
            <person name="Lorenzi H."/>
            <person name="Galac M."/>
        </authorList>
    </citation>
    <scope>NUCLEOTIDE SEQUENCE [LARGE SCALE GENOMIC DNA]</scope>
    <source>
        <strain evidence="3 4">EAF2021</strain>
    </source>
</reference>
<feature type="domain" description="Peptidase C1A papain C-terminal" evidence="2">
    <location>
        <begin position="58"/>
        <end position="223"/>
    </location>
</feature>
<proteinExistence type="inferred from homology"/>
<evidence type="ECO:0000313" key="3">
    <source>
        <dbReference type="EMBL" id="KAK8865069.1"/>
    </source>
</evidence>
<evidence type="ECO:0000256" key="1">
    <source>
        <dbReference type="ARBA" id="ARBA00008455"/>
    </source>
</evidence>
<dbReference type="SUPFAM" id="SSF56112">
    <property type="entry name" value="Protein kinase-like (PK-like)"/>
    <property type="match status" value="1"/>
</dbReference>
<dbReference type="InterPro" id="IPR011009">
    <property type="entry name" value="Kinase-like_dom_sf"/>
</dbReference>
<dbReference type="InterPro" id="IPR000668">
    <property type="entry name" value="Peptidase_C1A_C"/>
</dbReference>
<accession>A0ABR2INQ1</accession>
<dbReference type="Proteomes" id="UP001470230">
    <property type="component" value="Unassembled WGS sequence"/>
</dbReference>
<keyword evidence="4" id="KW-1185">Reference proteome</keyword>
<gene>
    <name evidence="3" type="ORF">M9Y10_010599</name>
</gene>
<organism evidence="3 4">
    <name type="scientific">Tritrichomonas musculus</name>
    <dbReference type="NCBI Taxonomy" id="1915356"/>
    <lineage>
        <taxon>Eukaryota</taxon>
        <taxon>Metamonada</taxon>
        <taxon>Parabasalia</taxon>
        <taxon>Tritrichomonadida</taxon>
        <taxon>Tritrichomonadidae</taxon>
        <taxon>Tritrichomonas</taxon>
    </lineage>
</organism>
<protein>
    <recommendedName>
        <fullName evidence="2">Peptidase C1A papain C-terminal domain-containing protein</fullName>
    </recommendedName>
</protein>
<dbReference type="InterPro" id="IPR013128">
    <property type="entry name" value="Peptidase_C1A"/>
</dbReference>
<dbReference type="PANTHER" id="PTHR12411">
    <property type="entry name" value="CYSTEINE PROTEASE FAMILY C1-RELATED"/>
    <property type="match status" value="1"/>
</dbReference>
<comment type="similarity">
    <text evidence="1">Belongs to the peptidase C1 family.</text>
</comment>
<name>A0ABR2INQ1_9EUKA</name>
<comment type="caution">
    <text evidence="3">The sequence shown here is derived from an EMBL/GenBank/DDBJ whole genome shotgun (WGS) entry which is preliminary data.</text>
</comment>
<dbReference type="SMART" id="SM00645">
    <property type="entry name" value="Pept_C1"/>
    <property type="match status" value="1"/>
</dbReference>
<sequence>MKNVTKGIPPKMPEPIVGWVHELIIRCLSLSPEKRPSFMEIFEIMKSHNYDMFNDVSAGKEKSSKQNIKEIENRILKIEWAKVIGELLDLSEQNFVDCVIGCHGCNGGDEGIAYDYVINKQQGMWNLQCDYPYTAIEGTCTFSSEKRIEKLRVTTTVTANEDELAAACERDGVASIAIDASNWSFQLYTSGIYNELACNAHKLNHAVLLGRFRFGKRCKILDR</sequence>
<evidence type="ECO:0000259" key="2">
    <source>
        <dbReference type="SMART" id="SM00645"/>
    </source>
</evidence>
<dbReference type="Gene3D" id="1.10.510.10">
    <property type="entry name" value="Transferase(Phosphotransferase) domain 1"/>
    <property type="match status" value="1"/>
</dbReference>